<dbReference type="Proteomes" id="UP001175001">
    <property type="component" value="Unassembled WGS sequence"/>
</dbReference>
<dbReference type="EMBL" id="JAUJDW010000188">
    <property type="protein sequence ID" value="KAK0615508.1"/>
    <property type="molecule type" value="Genomic_DNA"/>
</dbReference>
<feature type="compositionally biased region" description="Low complexity" evidence="1">
    <location>
        <begin position="31"/>
        <end position="44"/>
    </location>
</feature>
<feature type="non-terminal residue" evidence="2">
    <location>
        <position position="255"/>
    </location>
</feature>
<comment type="caution">
    <text evidence="2">The sequence shown here is derived from an EMBL/GenBank/DDBJ whole genome shotgun (WGS) entry which is preliminary data.</text>
</comment>
<evidence type="ECO:0000313" key="2">
    <source>
        <dbReference type="EMBL" id="KAK0615508.1"/>
    </source>
</evidence>
<feature type="compositionally biased region" description="Pro residues" evidence="1">
    <location>
        <begin position="1"/>
        <end position="13"/>
    </location>
</feature>
<evidence type="ECO:0000313" key="3">
    <source>
        <dbReference type="Proteomes" id="UP001175001"/>
    </source>
</evidence>
<organism evidence="2 3">
    <name type="scientific">Lasiodiplodia hormozganensis</name>
    <dbReference type="NCBI Taxonomy" id="869390"/>
    <lineage>
        <taxon>Eukaryota</taxon>
        <taxon>Fungi</taxon>
        <taxon>Dikarya</taxon>
        <taxon>Ascomycota</taxon>
        <taxon>Pezizomycotina</taxon>
        <taxon>Dothideomycetes</taxon>
        <taxon>Dothideomycetes incertae sedis</taxon>
        <taxon>Botryosphaeriales</taxon>
        <taxon>Botryosphaeriaceae</taxon>
        <taxon>Lasiodiplodia</taxon>
    </lineage>
</organism>
<accession>A0AA39WHH8</accession>
<keyword evidence="3" id="KW-1185">Reference proteome</keyword>
<feature type="region of interest" description="Disordered" evidence="1">
    <location>
        <begin position="1"/>
        <end position="116"/>
    </location>
</feature>
<gene>
    <name evidence="2" type="ORF">DIS24_g11740</name>
</gene>
<sequence length="255" mass="27593">MSTTSPPTPPPSCTTPQSPIPAARADDSLGSTVTRPYSSSSSDSINKRSDSSNSPSQETNKPPLRQNDSNGDFNHGPRSSSSPSPSPPSPFLIATTPTKTFQTSGSSSSSSSDAAENDDFFARNKLSKLDKLMCDDIAQSLLAAQGYERSSPPRYAWQGWCSYSVLLTQTKNDIITDRNGSGKRGADILLQFRPPRHAVDPQVLALARAVYGDERVPRLVYAADVLLWPRAVPPARELFFSSSAKGREGRREEVM</sequence>
<evidence type="ECO:0000256" key="1">
    <source>
        <dbReference type="SAM" id="MobiDB-lite"/>
    </source>
</evidence>
<proteinExistence type="predicted"/>
<reference evidence="2" key="1">
    <citation type="submission" date="2023-06" db="EMBL/GenBank/DDBJ databases">
        <title>Multi-omics analyses reveal the molecular pathogenesis toolkit of Lasiodiplodia hormozganensis, a cross-kingdom pathogen.</title>
        <authorList>
            <person name="Felix C."/>
            <person name="Meneses R."/>
            <person name="Goncalves M.F.M."/>
            <person name="Tilleman L."/>
            <person name="Duarte A.S."/>
            <person name="Jorrin-Novo J.V."/>
            <person name="Van De Peer Y."/>
            <person name="Deforce D."/>
            <person name="Van Nieuwerburgh F."/>
            <person name="Esteves A.C."/>
            <person name="Alves A."/>
        </authorList>
    </citation>
    <scope>NUCLEOTIDE SEQUENCE</scope>
    <source>
        <strain evidence="2">CBS 339.90</strain>
    </source>
</reference>
<protein>
    <submittedName>
        <fullName evidence="2">Uncharacterized protein</fullName>
    </submittedName>
</protein>
<name>A0AA39WHH8_9PEZI</name>
<dbReference type="AlphaFoldDB" id="A0AA39WHH8"/>